<evidence type="ECO:0000313" key="9">
    <source>
        <dbReference type="Proteomes" id="UP001443914"/>
    </source>
</evidence>
<evidence type="ECO:0000259" key="7">
    <source>
        <dbReference type="PROSITE" id="PS51775"/>
    </source>
</evidence>
<keyword evidence="2 6" id="KW-0812">Transmembrane</keyword>
<gene>
    <name evidence="8" type="ORF">RND81_14G198500</name>
</gene>
<dbReference type="EMBL" id="JBDFQZ010000014">
    <property type="protein sequence ID" value="KAK9666619.1"/>
    <property type="molecule type" value="Genomic_DNA"/>
</dbReference>
<feature type="domain" description="GTD-binding" evidence="7">
    <location>
        <begin position="165"/>
        <end position="263"/>
    </location>
</feature>
<evidence type="ECO:0000256" key="3">
    <source>
        <dbReference type="ARBA" id="ARBA00022989"/>
    </source>
</evidence>
<protein>
    <recommendedName>
        <fullName evidence="7">GTD-binding domain-containing protein</fullName>
    </recommendedName>
</protein>
<dbReference type="InterPro" id="IPR007656">
    <property type="entry name" value="GTD-bd"/>
</dbReference>
<evidence type="ECO:0000256" key="1">
    <source>
        <dbReference type="ARBA" id="ARBA00004370"/>
    </source>
</evidence>
<dbReference type="Proteomes" id="UP001443914">
    <property type="component" value="Unassembled WGS sequence"/>
</dbReference>
<sequence>MAAIYLIFLTSKAAQILSILYKFTHIIRCKLMGRLCFLLAIFSVIEFYKRVLLSILGFFVMDCASSLKILMNNCNDFGCGFLISGCFSRVFNVLVLLVLFFILGFKFLHFRVKSSEFRTSKMVKNSSFECGSTKMKRVLCKNCGDQKFEENNEVVEEFGSEDEVFDVMSLRKMVKTERRKASALQIELEKERMAASSSVDEAMAMILRLQNEKSVLQIRANQLERVAQEKQSHDQDVIQSLQWIIMKHESERSLLEEQLNICRDKLRVYMKGDEWDQFECACRSTFETVDDDMVIRALDLDSSVM</sequence>
<evidence type="ECO:0000256" key="2">
    <source>
        <dbReference type="ARBA" id="ARBA00022692"/>
    </source>
</evidence>
<dbReference type="AlphaFoldDB" id="A0AAW1GSL7"/>
<feature type="transmembrane region" description="Helical" evidence="6">
    <location>
        <begin position="90"/>
        <end position="108"/>
    </location>
</feature>
<comment type="subcellular location">
    <subcellularLocation>
        <location evidence="1">Membrane</location>
    </subcellularLocation>
</comment>
<dbReference type="GO" id="GO:0016020">
    <property type="term" value="C:membrane"/>
    <property type="evidence" value="ECO:0007669"/>
    <property type="project" value="UniProtKB-SubCell"/>
</dbReference>
<comment type="caution">
    <text evidence="8">The sequence shown here is derived from an EMBL/GenBank/DDBJ whole genome shotgun (WGS) entry which is preliminary data.</text>
</comment>
<keyword evidence="9" id="KW-1185">Reference proteome</keyword>
<dbReference type="Pfam" id="PF04576">
    <property type="entry name" value="Zein-binding"/>
    <property type="match status" value="1"/>
</dbReference>
<dbReference type="PANTHER" id="PTHR31422:SF2">
    <property type="entry name" value="PROTEIN FLOURY 1-LIKE"/>
    <property type="match status" value="1"/>
</dbReference>
<dbReference type="GO" id="GO:0080115">
    <property type="term" value="F:myosin XI tail binding"/>
    <property type="evidence" value="ECO:0007669"/>
    <property type="project" value="UniProtKB-ARBA"/>
</dbReference>
<proteinExistence type="predicted"/>
<feature type="coiled-coil region" evidence="5">
    <location>
        <begin position="206"/>
        <end position="265"/>
    </location>
</feature>
<keyword evidence="4 6" id="KW-0472">Membrane</keyword>
<evidence type="ECO:0000256" key="4">
    <source>
        <dbReference type="ARBA" id="ARBA00023136"/>
    </source>
</evidence>
<reference evidence="8" key="1">
    <citation type="submission" date="2024-03" db="EMBL/GenBank/DDBJ databases">
        <title>WGS assembly of Saponaria officinalis var. Norfolk2.</title>
        <authorList>
            <person name="Jenkins J."/>
            <person name="Shu S."/>
            <person name="Grimwood J."/>
            <person name="Barry K."/>
            <person name="Goodstein D."/>
            <person name="Schmutz J."/>
            <person name="Leebens-Mack J."/>
            <person name="Osbourn A."/>
        </authorList>
    </citation>
    <scope>NUCLEOTIDE SEQUENCE [LARGE SCALE GENOMIC DNA]</scope>
    <source>
        <strain evidence="8">JIC</strain>
    </source>
</reference>
<dbReference type="PROSITE" id="PS51775">
    <property type="entry name" value="GTD_BINDING"/>
    <property type="match status" value="1"/>
</dbReference>
<dbReference type="PANTHER" id="PTHR31422">
    <property type="entry name" value="BNAANNG28530D PROTEIN"/>
    <property type="match status" value="1"/>
</dbReference>
<keyword evidence="5" id="KW-0175">Coiled coil</keyword>
<organism evidence="8 9">
    <name type="scientific">Saponaria officinalis</name>
    <name type="common">Common soapwort</name>
    <name type="synonym">Lychnis saponaria</name>
    <dbReference type="NCBI Taxonomy" id="3572"/>
    <lineage>
        <taxon>Eukaryota</taxon>
        <taxon>Viridiplantae</taxon>
        <taxon>Streptophyta</taxon>
        <taxon>Embryophyta</taxon>
        <taxon>Tracheophyta</taxon>
        <taxon>Spermatophyta</taxon>
        <taxon>Magnoliopsida</taxon>
        <taxon>eudicotyledons</taxon>
        <taxon>Gunneridae</taxon>
        <taxon>Pentapetalae</taxon>
        <taxon>Caryophyllales</taxon>
        <taxon>Caryophyllaceae</taxon>
        <taxon>Caryophylleae</taxon>
        <taxon>Saponaria</taxon>
    </lineage>
</organism>
<evidence type="ECO:0000313" key="8">
    <source>
        <dbReference type="EMBL" id="KAK9666619.1"/>
    </source>
</evidence>
<evidence type="ECO:0000256" key="5">
    <source>
        <dbReference type="SAM" id="Coils"/>
    </source>
</evidence>
<evidence type="ECO:0000256" key="6">
    <source>
        <dbReference type="SAM" id="Phobius"/>
    </source>
</evidence>
<accession>A0AAW1GSL7</accession>
<name>A0AAW1GSL7_SAPOF</name>
<keyword evidence="3 6" id="KW-1133">Transmembrane helix</keyword>